<evidence type="ECO:0000256" key="3">
    <source>
        <dbReference type="ARBA" id="ARBA00023136"/>
    </source>
</evidence>
<keyword evidence="2" id="KW-1003">Cell membrane</keyword>
<evidence type="ECO:0000256" key="1">
    <source>
        <dbReference type="ARBA" id="ARBA00004236"/>
    </source>
</evidence>
<organism evidence="10 11">
    <name type="scientific">Cytobacillus solani</name>
    <dbReference type="NCBI Taxonomy" id="1637975"/>
    <lineage>
        <taxon>Bacteria</taxon>
        <taxon>Bacillati</taxon>
        <taxon>Bacillota</taxon>
        <taxon>Bacilli</taxon>
        <taxon>Bacillales</taxon>
        <taxon>Bacillaceae</taxon>
        <taxon>Cytobacillus</taxon>
    </lineage>
</organism>
<dbReference type="GO" id="GO:0007165">
    <property type="term" value="P:signal transduction"/>
    <property type="evidence" value="ECO:0007669"/>
    <property type="project" value="UniProtKB-KW"/>
</dbReference>
<dbReference type="STRING" id="1637975.AN957_02320"/>
<feature type="domain" description="Methyl-accepting transducer" evidence="8">
    <location>
        <begin position="289"/>
        <end position="560"/>
    </location>
</feature>
<keyword evidence="7" id="KW-0812">Transmembrane</keyword>
<evidence type="ECO:0000259" key="8">
    <source>
        <dbReference type="PROSITE" id="PS50111"/>
    </source>
</evidence>
<dbReference type="PROSITE" id="PS50111">
    <property type="entry name" value="CHEMOTAXIS_TRANSDUC_2"/>
    <property type="match status" value="1"/>
</dbReference>
<evidence type="ECO:0000313" key="10">
    <source>
        <dbReference type="EMBL" id="KQL17574.1"/>
    </source>
</evidence>
<dbReference type="SMART" id="SM00304">
    <property type="entry name" value="HAMP"/>
    <property type="match status" value="1"/>
</dbReference>
<evidence type="ECO:0000256" key="2">
    <source>
        <dbReference type="ARBA" id="ARBA00022475"/>
    </source>
</evidence>
<dbReference type="AlphaFoldDB" id="A0A0Q3QIY1"/>
<keyword evidence="11" id="KW-1185">Reference proteome</keyword>
<evidence type="ECO:0000256" key="5">
    <source>
        <dbReference type="ARBA" id="ARBA00029447"/>
    </source>
</evidence>
<accession>A0A0Q3QIY1</accession>
<keyword evidence="4 6" id="KW-0807">Transducer</keyword>
<dbReference type="EMBL" id="LJIX01000006">
    <property type="protein sequence ID" value="KQL17574.1"/>
    <property type="molecule type" value="Genomic_DNA"/>
</dbReference>
<dbReference type="Gene3D" id="1.10.287.950">
    <property type="entry name" value="Methyl-accepting chemotaxis protein"/>
    <property type="match status" value="1"/>
</dbReference>
<dbReference type="Pfam" id="PF00015">
    <property type="entry name" value="MCPsignal"/>
    <property type="match status" value="1"/>
</dbReference>
<comment type="similarity">
    <text evidence="5">Belongs to the methyl-accepting chemotaxis (MCP) protein family.</text>
</comment>
<comment type="subcellular location">
    <subcellularLocation>
        <location evidence="1">Cell membrane</location>
    </subcellularLocation>
</comment>
<dbReference type="PANTHER" id="PTHR32089:SF112">
    <property type="entry name" value="LYSOZYME-LIKE PROTEIN-RELATED"/>
    <property type="match status" value="1"/>
</dbReference>
<dbReference type="SUPFAM" id="SSF58104">
    <property type="entry name" value="Methyl-accepting chemotaxis protein (MCP) signaling domain"/>
    <property type="match status" value="1"/>
</dbReference>
<proteinExistence type="inferred from homology"/>
<sequence>MLNVEKRVTLKRSILTKLIGLVSVVIFVSLTVISFANYRMTYLKVKESAGIELFGCANITTGLLTRNDIDSLNSLTSSQAEELGEKIDWTTAHKPIFENQYIMSIKGQVLVPDEKSNKQGIKVGDMTPVDEDILNTLLETKAPVFSDVYDYSGMKRLTGYAPIFKNHDMHGEIVAISAIDFDAEILTERTWSMVSSTIIVGIISLLAAGTIIILYVRKTILPLKFLTEYTKRISEGDLSKEATTIKATGEIRILNENFNIMVENLKSALLQTASTSKEVASSTEELSVNTSEVVDIVEEISATFQNVAESSNHQAIEAEHIQAIFQKIATQTNDIAERIKITTKNSREVSDYAVNGNVIIGESIKQMDDIRLSSTNVSKTMHELKEKSDRVKEILNIIMNVSKQTNLLALNASIESARAGEHGKGFAIVAEEIRTLAEETSKSIESIKSIVFEIESKTTEAVQLSEQGDKIVQIGMEKVKNAGHSFNEIKESTKGLSEEVEHVLTSTVEIQEEISAANIQIINIASISKEISSQMQDVALSSEQQTGSMEEVSAAIQMLVHTANEMEKLANRFKI</sequence>
<dbReference type="Proteomes" id="UP000050996">
    <property type="component" value="Unassembled WGS sequence"/>
</dbReference>
<dbReference type="CDD" id="cd06225">
    <property type="entry name" value="HAMP"/>
    <property type="match status" value="1"/>
</dbReference>
<dbReference type="Pfam" id="PF00672">
    <property type="entry name" value="HAMP"/>
    <property type="match status" value="1"/>
</dbReference>
<evidence type="ECO:0008006" key="12">
    <source>
        <dbReference type="Google" id="ProtNLM"/>
    </source>
</evidence>
<feature type="domain" description="HAMP" evidence="9">
    <location>
        <begin position="217"/>
        <end position="270"/>
    </location>
</feature>
<dbReference type="GO" id="GO:0005886">
    <property type="term" value="C:plasma membrane"/>
    <property type="evidence" value="ECO:0007669"/>
    <property type="project" value="UniProtKB-SubCell"/>
</dbReference>
<feature type="transmembrane region" description="Helical" evidence="7">
    <location>
        <begin position="198"/>
        <end position="216"/>
    </location>
</feature>
<protein>
    <recommendedName>
        <fullName evidence="12">Chemotaxis protein</fullName>
    </recommendedName>
</protein>
<dbReference type="InterPro" id="IPR004089">
    <property type="entry name" value="MCPsignal_dom"/>
</dbReference>
<dbReference type="Gene3D" id="6.10.340.10">
    <property type="match status" value="1"/>
</dbReference>
<evidence type="ECO:0000256" key="4">
    <source>
        <dbReference type="ARBA" id="ARBA00023224"/>
    </source>
</evidence>
<dbReference type="SMART" id="SM00283">
    <property type="entry name" value="MA"/>
    <property type="match status" value="1"/>
</dbReference>
<dbReference type="PANTHER" id="PTHR32089">
    <property type="entry name" value="METHYL-ACCEPTING CHEMOTAXIS PROTEIN MCPB"/>
    <property type="match status" value="1"/>
</dbReference>
<keyword evidence="7" id="KW-1133">Transmembrane helix</keyword>
<evidence type="ECO:0000256" key="6">
    <source>
        <dbReference type="PROSITE-ProRule" id="PRU00284"/>
    </source>
</evidence>
<comment type="caution">
    <text evidence="10">The sequence shown here is derived from an EMBL/GenBank/DDBJ whole genome shotgun (WGS) entry which is preliminary data.</text>
</comment>
<evidence type="ECO:0000313" key="11">
    <source>
        <dbReference type="Proteomes" id="UP000050996"/>
    </source>
</evidence>
<gene>
    <name evidence="10" type="ORF">AN957_02320</name>
</gene>
<dbReference type="PROSITE" id="PS50885">
    <property type="entry name" value="HAMP"/>
    <property type="match status" value="1"/>
</dbReference>
<keyword evidence="3 7" id="KW-0472">Membrane</keyword>
<feature type="transmembrane region" description="Helical" evidence="7">
    <location>
        <begin position="18"/>
        <end position="38"/>
    </location>
</feature>
<dbReference type="InterPro" id="IPR003660">
    <property type="entry name" value="HAMP_dom"/>
</dbReference>
<reference evidence="10 11" key="1">
    <citation type="submission" date="2015-09" db="EMBL/GenBank/DDBJ databases">
        <title>Genome sequencing project for genomic taxonomy and phylogenomics of Bacillus-like bacteria.</title>
        <authorList>
            <person name="Liu B."/>
            <person name="Wang J."/>
            <person name="Zhu Y."/>
            <person name="Liu G."/>
            <person name="Chen Q."/>
            <person name="Chen Z."/>
            <person name="Lan J."/>
            <person name="Che J."/>
            <person name="Ge C."/>
            <person name="Shi H."/>
            <person name="Pan Z."/>
            <person name="Liu X."/>
        </authorList>
    </citation>
    <scope>NUCLEOTIDE SEQUENCE [LARGE SCALE GENOMIC DNA]</scope>
    <source>
        <strain evidence="10 11">FJAT-18043</strain>
    </source>
</reference>
<evidence type="ECO:0000256" key="7">
    <source>
        <dbReference type="SAM" id="Phobius"/>
    </source>
</evidence>
<name>A0A0Q3QIY1_9BACI</name>
<evidence type="ECO:0000259" key="9">
    <source>
        <dbReference type="PROSITE" id="PS50885"/>
    </source>
</evidence>
<dbReference type="PATRIC" id="fig|1637975.4.peg.131"/>